<organism evidence="1 2">
    <name type="scientific">Clostridium cibarium</name>
    <dbReference type="NCBI Taxonomy" id="2762247"/>
    <lineage>
        <taxon>Bacteria</taxon>
        <taxon>Bacillati</taxon>
        <taxon>Bacillota</taxon>
        <taxon>Clostridia</taxon>
        <taxon>Eubacteriales</taxon>
        <taxon>Clostridiaceae</taxon>
        <taxon>Clostridium</taxon>
    </lineage>
</organism>
<gene>
    <name evidence="1" type="ORF">H9661_09190</name>
</gene>
<dbReference type="Proteomes" id="UP000627781">
    <property type="component" value="Unassembled WGS sequence"/>
</dbReference>
<dbReference type="RefSeq" id="WP_191768411.1">
    <property type="nucleotide sequence ID" value="NZ_JACSRA010000012.1"/>
</dbReference>
<name>A0ABR8PTT2_9CLOT</name>
<evidence type="ECO:0000313" key="1">
    <source>
        <dbReference type="EMBL" id="MBD7911529.1"/>
    </source>
</evidence>
<comment type="caution">
    <text evidence="1">The sequence shown here is derived from an EMBL/GenBank/DDBJ whole genome shotgun (WGS) entry which is preliminary data.</text>
</comment>
<keyword evidence="2" id="KW-1185">Reference proteome</keyword>
<sequence>MSKISSKYLNLEGLSTLIESSKKTSEFNGALIMTSFGMVIGKLAPVYSGTDIPHAAELVYDYKEEYVKSFQEEYKEDIEIIGDGSLIVIEDATIIYGNNLKVDIEEITIHCSDVIGFSPINIEKFKGNLS</sequence>
<accession>A0ABR8PTT2</accession>
<evidence type="ECO:0000313" key="2">
    <source>
        <dbReference type="Proteomes" id="UP000627781"/>
    </source>
</evidence>
<protein>
    <submittedName>
        <fullName evidence="1">Uncharacterized protein</fullName>
    </submittedName>
</protein>
<reference evidence="1 2" key="1">
    <citation type="submission" date="2020-08" db="EMBL/GenBank/DDBJ databases">
        <title>A Genomic Blueprint of the Chicken Gut Microbiome.</title>
        <authorList>
            <person name="Gilroy R."/>
            <person name="Ravi A."/>
            <person name="Getino M."/>
            <person name="Pursley I."/>
            <person name="Horton D.L."/>
            <person name="Alikhan N.-F."/>
            <person name="Baker D."/>
            <person name="Gharbi K."/>
            <person name="Hall N."/>
            <person name="Watson M."/>
            <person name="Adriaenssens E.M."/>
            <person name="Foster-Nyarko E."/>
            <person name="Jarju S."/>
            <person name="Secka A."/>
            <person name="Antonio M."/>
            <person name="Oren A."/>
            <person name="Chaudhuri R."/>
            <person name="La Ragione R.M."/>
            <person name="Hildebrand F."/>
            <person name="Pallen M.J."/>
        </authorList>
    </citation>
    <scope>NUCLEOTIDE SEQUENCE [LARGE SCALE GENOMIC DNA]</scope>
    <source>
        <strain evidence="1 2">Sa3CVN1</strain>
    </source>
</reference>
<dbReference type="EMBL" id="JACSRA010000012">
    <property type="protein sequence ID" value="MBD7911529.1"/>
    <property type="molecule type" value="Genomic_DNA"/>
</dbReference>
<proteinExistence type="predicted"/>